<dbReference type="InterPro" id="IPR010982">
    <property type="entry name" value="Lambda_DNA-bd_dom_sf"/>
</dbReference>
<accession>A0ABX6SCV0</accession>
<gene>
    <name evidence="2" type="ORF">HUW50_20455</name>
</gene>
<dbReference type="Gene3D" id="1.10.260.40">
    <property type="entry name" value="lambda repressor-like DNA-binding domains"/>
    <property type="match status" value="1"/>
</dbReference>
<organism evidence="2 3">
    <name type="scientific">Metabacillus elymi</name>
    <dbReference type="NCBI Taxonomy" id="2745198"/>
    <lineage>
        <taxon>Bacteria</taxon>
        <taxon>Bacillati</taxon>
        <taxon>Bacillota</taxon>
        <taxon>Bacilli</taxon>
        <taxon>Bacillales</taxon>
        <taxon>Bacillaceae</taxon>
        <taxon>Metabacillus</taxon>
    </lineage>
</organism>
<sequence length="109" mass="12612">MMIVGKRLRELRVSKGLSLNEVGGAISISTLDKLERGESKNFNCNHLLVLSHFYQVSPMYLLGLDEMTYHIEPKWIVLIKKLKKNNLTPRDVIKCVEKEIDVSMRNRRA</sequence>
<dbReference type="SMART" id="SM00530">
    <property type="entry name" value="HTH_XRE"/>
    <property type="match status" value="1"/>
</dbReference>
<dbReference type="RefSeq" id="WP_185653177.1">
    <property type="nucleotide sequence ID" value="NZ_CP055263.1"/>
</dbReference>
<evidence type="ECO:0000313" key="3">
    <source>
        <dbReference type="Proteomes" id="UP000515490"/>
    </source>
</evidence>
<proteinExistence type="predicted"/>
<reference evidence="2 3" key="1">
    <citation type="submission" date="2020-06" db="EMBL/GenBank/DDBJ databases">
        <title>Metabacillus dokdonensis sp. nov., isolated from the rhizosphere of Elymus tsukushiensis, a plant native to the Dokdo Islands, Republic of Korea.</title>
        <authorList>
            <person name="Lee S.Y."/>
            <person name="Hwang Y.J."/>
            <person name="Son J.S."/>
            <person name="Ghim S.Y."/>
        </authorList>
    </citation>
    <scope>NUCLEOTIDE SEQUENCE [LARGE SCALE GENOMIC DNA]</scope>
    <source>
        <strain evidence="2 3">KUDC1714</strain>
    </source>
</reference>
<dbReference type="SUPFAM" id="SSF47413">
    <property type="entry name" value="lambda repressor-like DNA-binding domains"/>
    <property type="match status" value="1"/>
</dbReference>
<dbReference type="InterPro" id="IPR001387">
    <property type="entry name" value="Cro/C1-type_HTH"/>
</dbReference>
<dbReference type="EMBL" id="CP055263">
    <property type="protein sequence ID" value="QNF29651.1"/>
    <property type="molecule type" value="Genomic_DNA"/>
</dbReference>
<protein>
    <submittedName>
        <fullName evidence="2">Helix-turn-helix domain-containing protein</fullName>
    </submittedName>
</protein>
<dbReference type="Proteomes" id="UP000515490">
    <property type="component" value="Chromosome"/>
</dbReference>
<name>A0ABX6SCV0_9BACI</name>
<dbReference type="PROSITE" id="PS50943">
    <property type="entry name" value="HTH_CROC1"/>
    <property type="match status" value="1"/>
</dbReference>
<dbReference type="CDD" id="cd00093">
    <property type="entry name" value="HTH_XRE"/>
    <property type="match status" value="1"/>
</dbReference>
<evidence type="ECO:0000313" key="2">
    <source>
        <dbReference type="EMBL" id="QNF29651.1"/>
    </source>
</evidence>
<evidence type="ECO:0000259" key="1">
    <source>
        <dbReference type="PROSITE" id="PS50943"/>
    </source>
</evidence>
<keyword evidence="3" id="KW-1185">Reference proteome</keyword>
<feature type="domain" description="HTH cro/C1-type" evidence="1">
    <location>
        <begin position="8"/>
        <end position="61"/>
    </location>
</feature>